<dbReference type="EC" id="5.6.2.4" evidence="9"/>
<comment type="caution">
    <text evidence="14">The sequence shown here is derived from an EMBL/GenBank/DDBJ whole genome shotgun (WGS) entry which is preliminary data.</text>
</comment>
<evidence type="ECO:0000256" key="4">
    <source>
        <dbReference type="ARBA" id="ARBA00022806"/>
    </source>
</evidence>
<keyword evidence="5 11" id="KW-0067">ATP-binding</keyword>
<dbReference type="PROSITE" id="PS51198">
    <property type="entry name" value="UVRD_HELICASE_ATP_BIND"/>
    <property type="match status" value="1"/>
</dbReference>
<dbReference type="Gene3D" id="1.10.10.160">
    <property type="match status" value="1"/>
</dbReference>
<dbReference type="RefSeq" id="WP_206660761.1">
    <property type="nucleotide sequence ID" value="NZ_PRLK01000002.1"/>
</dbReference>
<dbReference type="PANTHER" id="PTHR11070">
    <property type="entry name" value="UVRD / RECB / PCRA DNA HELICASE FAMILY MEMBER"/>
    <property type="match status" value="1"/>
</dbReference>
<dbReference type="Pfam" id="PF13361">
    <property type="entry name" value="UvrD_C"/>
    <property type="match status" value="1"/>
</dbReference>
<evidence type="ECO:0000259" key="13">
    <source>
        <dbReference type="PROSITE" id="PS51217"/>
    </source>
</evidence>
<feature type="binding site" evidence="11">
    <location>
        <begin position="26"/>
        <end position="33"/>
    </location>
    <ligand>
        <name>ATP</name>
        <dbReference type="ChEBI" id="CHEBI:30616"/>
    </ligand>
</feature>
<dbReference type="InterPro" id="IPR000212">
    <property type="entry name" value="DNA_helicase_UvrD/REP"/>
</dbReference>
<keyword evidence="7" id="KW-0413">Isomerase</keyword>
<comment type="catalytic activity">
    <reaction evidence="8">
        <text>Couples ATP hydrolysis with the unwinding of duplex DNA by translocating in the 3'-5' direction.</text>
        <dbReference type="EC" id="5.6.2.4"/>
    </reaction>
</comment>
<dbReference type="Gene3D" id="1.10.486.10">
    <property type="entry name" value="PCRA, domain 4"/>
    <property type="match status" value="1"/>
</dbReference>
<evidence type="ECO:0000256" key="7">
    <source>
        <dbReference type="ARBA" id="ARBA00023235"/>
    </source>
</evidence>
<comment type="similarity">
    <text evidence="1">Belongs to the helicase family. UvrD subfamily.</text>
</comment>
<dbReference type="PANTHER" id="PTHR11070:SF2">
    <property type="entry name" value="ATP-DEPENDENT DNA HELICASE SRS2"/>
    <property type="match status" value="1"/>
</dbReference>
<evidence type="ECO:0000259" key="12">
    <source>
        <dbReference type="PROSITE" id="PS51198"/>
    </source>
</evidence>
<evidence type="ECO:0000256" key="3">
    <source>
        <dbReference type="ARBA" id="ARBA00022801"/>
    </source>
</evidence>
<dbReference type="EMBL" id="PRLK01000002">
    <property type="protein sequence ID" value="RYC72867.1"/>
    <property type="molecule type" value="Genomic_DNA"/>
</dbReference>
<name>A0ABY0FIW8_9BACT</name>
<dbReference type="InterPro" id="IPR013986">
    <property type="entry name" value="DExx_box_DNA_helicase_dom_sf"/>
</dbReference>
<dbReference type="InterPro" id="IPR014016">
    <property type="entry name" value="UvrD-like_ATP-bd"/>
</dbReference>
<keyword evidence="2 11" id="KW-0547">Nucleotide-binding</keyword>
<dbReference type="SUPFAM" id="SSF52540">
    <property type="entry name" value="P-loop containing nucleoside triphosphate hydrolases"/>
    <property type="match status" value="1"/>
</dbReference>
<dbReference type="InterPro" id="IPR027417">
    <property type="entry name" value="P-loop_NTPase"/>
</dbReference>
<dbReference type="Gene3D" id="3.40.50.300">
    <property type="entry name" value="P-loop containing nucleotide triphosphate hydrolases"/>
    <property type="match status" value="2"/>
</dbReference>
<organism evidence="14 15">
    <name type="scientific">Candidatus Nanogingivalis gingivitcus</name>
    <dbReference type="NCBI Taxonomy" id="2171992"/>
    <lineage>
        <taxon>Bacteria</taxon>
        <taxon>Candidatus Saccharimonadota</taxon>
        <taxon>Candidatus Nanosyncoccalia</taxon>
        <taxon>Candidatus Nanogingivales</taxon>
        <taxon>Candidatus Nanogingivalaceae</taxon>
        <taxon>Candidatus Nanogingivalis</taxon>
    </lineage>
</organism>
<evidence type="ECO:0000256" key="9">
    <source>
        <dbReference type="ARBA" id="ARBA00034808"/>
    </source>
</evidence>
<protein>
    <recommendedName>
        <fullName evidence="9">DNA 3'-5' helicase</fullName>
        <ecNumber evidence="9">5.6.2.4</ecNumber>
    </recommendedName>
</protein>
<sequence length="717" mass="82029">MNILGELNKKQAEAVKTLTGPILILAGAGSGKTKTLTHRIANIIENGTASEEILALTFTNKAAKEMRERLANMLERNANDRFFMPYMGTFHGICVKILRLKGEVIGISPNFVIYDESDKASLIKKIAKELKLDPKKVQPKIVISAISNAKNNMINPEDYRLSANWGIQQDIAEIYARYEIEKTKANALDFDDLILKVVELLKSQPEVREFWQNKFKHILIDEYQDTNRAQYSIIKMLVNSEQNICVVGDDWQSIYSWRGADYQIILNFERDFPNAKIIKLEQNYRSTENILTAAHKVITKNKSRSEKELFTKLGKGEPVKLQSANDEDEEASKIAGQIFSLKTVGLRNYSDFAILYRTNAQSRTLETAMRHYQIPYKIFGGTRFYDRKEVKDIIAYLRVVYNPLDRVAFERIANVPARSLGKVSLDKFMNWQSSNSMDIISSLIMATELTTLSPRARASLVSLGELFRECQLMLENNSIPSKIIEYILDKTNYLYSENLTEDEQKDREENISGLVTDAKAYADLSDFLENAALMSSSDSNSNDEVVLMTLHSAKGLEFPVVFLAGMEEGLFPHSRVYDGGKEELEEERRLCYVGMTRAREELILSYAKSRAIFGQRSYNNPSRFIAETEISNRTENNSHNQDYNYNYEYDDINQETYFDEFVDEYEQNTLNIGDKVRSKIFGNGKVVDIDGMAVEILFTDGKTKKLNMEFARLEKLN</sequence>
<evidence type="ECO:0000256" key="10">
    <source>
        <dbReference type="ARBA" id="ARBA00048988"/>
    </source>
</evidence>
<dbReference type="Pfam" id="PF00580">
    <property type="entry name" value="UvrD-helicase"/>
    <property type="match status" value="1"/>
</dbReference>
<keyword evidence="15" id="KW-1185">Reference proteome</keyword>
<evidence type="ECO:0000256" key="5">
    <source>
        <dbReference type="ARBA" id="ARBA00022840"/>
    </source>
</evidence>
<keyword evidence="3 11" id="KW-0378">Hydrolase</keyword>
<comment type="catalytic activity">
    <reaction evidence="10">
        <text>ATP + H2O = ADP + phosphate + H(+)</text>
        <dbReference type="Rhea" id="RHEA:13065"/>
        <dbReference type="ChEBI" id="CHEBI:15377"/>
        <dbReference type="ChEBI" id="CHEBI:15378"/>
        <dbReference type="ChEBI" id="CHEBI:30616"/>
        <dbReference type="ChEBI" id="CHEBI:43474"/>
        <dbReference type="ChEBI" id="CHEBI:456216"/>
        <dbReference type="EC" id="5.6.2.4"/>
    </reaction>
</comment>
<evidence type="ECO:0000256" key="2">
    <source>
        <dbReference type="ARBA" id="ARBA00022741"/>
    </source>
</evidence>
<evidence type="ECO:0000256" key="6">
    <source>
        <dbReference type="ARBA" id="ARBA00023125"/>
    </source>
</evidence>
<reference evidence="14 15" key="2">
    <citation type="journal article" date="2020" name="Cell Rep.">
        <title>Acquisition and Adaptation of Ultra-small Parasitic Reduced Genome Bacteria to Mammalian Hosts.</title>
        <authorList>
            <person name="McLean J.S."/>
            <person name="Bor B."/>
            <person name="Kerns K.A."/>
            <person name="Liu Q."/>
            <person name="To T.T."/>
            <person name="Solden L."/>
            <person name="Hendrickson E.L."/>
            <person name="Wrighton K."/>
            <person name="Shi W."/>
            <person name="He X."/>
        </authorList>
    </citation>
    <scope>NUCLEOTIDE SEQUENCE [LARGE SCALE GENOMIC DNA]</scope>
    <source>
        <strain evidence="14 15">TM7_CMJM_G6_1_HOT_870</strain>
    </source>
</reference>
<reference evidence="14 15" key="1">
    <citation type="journal article" date="2018" name="bioRxiv">
        <title>Evidence of independent acquisition and adaption of ultra-small bacteria to human hosts across the highly diverse yet reduced genomes of the phylum Saccharibacteria.</title>
        <authorList>
            <person name="McLean J.S."/>
            <person name="Bor B."/>
            <person name="To T.T."/>
            <person name="Liu Q."/>
            <person name="Kearns K.A."/>
            <person name="Solden L.M."/>
            <person name="Wrighton K.C."/>
            <person name="He X."/>
            <person name="Shi W."/>
        </authorList>
    </citation>
    <scope>NUCLEOTIDE SEQUENCE [LARGE SCALE GENOMIC DNA]</scope>
    <source>
        <strain evidence="14 15">TM7_CMJM_G6_1_HOT_870</strain>
    </source>
</reference>
<dbReference type="CDD" id="cd17932">
    <property type="entry name" value="DEXQc_UvrD"/>
    <property type="match status" value="1"/>
</dbReference>
<gene>
    <name evidence="14" type="primary">pcrA</name>
    <name evidence="14" type="ORF">G6CMJM_00203</name>
</gene>
<accession>A0ABY0FIW8</accession>
<proteinExistence type="inferred from homology"/>
<evidence type="ECO:0000313" key="14">
    <source>
        <dbReference type="EMBL" id="RYC72867.1"/>
    </source>
</evidence>
<dbReference type="Proteomes" id="UP001190925">
    <property type="component" value="Unassembled WGS sequence"/>
</dbReference>
<feature type="domain" description="UvrD-like helicase ATP-binding" evidence="12">
    <location>
        <begin position="5"/>
        <end position="287"/>
    </location>
</feature>
<dbReference type="GO" id="GO:0016787">
    <property type="term" value="F:hydrolase activity"/>
    <property type="evidence" value="ECO:0007669"/>
    <property type="project" value="UniProtKB-KW"/>
</dbReference>
<keyword evidence="6" id="KW-0238">DNA-binding</keyword>
<evidence type="ECO:0000256" key="11">
    <source>
        <dbReference type="PROSITE-ProRule" id="PRU00560"/>
    </source>
</evidence>
<dbReference type="InterPro" id="IPR014017">
    <property type="entry name" value="DNA_helicase_UvrD-like_C"/>
</dbReference>
<evidence type="ECO:0000313" key="15">
    <source>
        <dbReference type="Proteomes" id="UP001190925"/>
    </source>
</evidence>
<dbReference type="GO" id="GO:0003678">
    <property type="term" value="F:DNA helicase activity"/>
    <property type="evidence" value="ECO:0007669"/>
    <property type="project" value="UniProtKB-EC"/>
</dbReference>
<evidence type="ECO:0000256" key="1">
    <source>
        <dbReference type="ARBA" id="ARBA00009922"/>
    </source>
</evidence>
<evidence type="ECO:0000256" key="8">
    <source>
        <dbReference type="ARBA" id="ARBA00034617"/>
    </source>
</evidence>
<keyword evidence="4 11" id="KW-0347">Helicase</keyword>
<feature type="domain" description="UvrD-like helicase C-terminal" evidence="13">
    <location>
        <begin position="288"/>
        <end position="555"/>
    </location>
</feature>
<dbReference type="PROSITE" id="PS51217">
    <property type="entry name" value="UVRD_HELICASE_CTER"/>
    <property type="match status" value="1"/>
</dbReference>